<dbReference type="AlphaFoldDB" id="A0A6G9AM16"/>
<dbReference type="KEGG" id="spib:G8759_13255"/>
<proteinExistence type="predicted"/>
<gene>
    <name evidence="1" type="ORF">G8759_13255</name>
</gene>
<organism evidence="1 2">
    <name type="scientific">Spirosoma aureum</name>
    <dbReference type="NCBI Taxonomy" id="2692134"/>
    <lineage>
        <taxon>Bacteria</taxon>
        <taxon>Pseudomonadati</taxon>
        <taxon>Bacteroidota</taxon>
        <taxon>Cytophagia</taxon>
        <taxon>Cytophagales</taxon>
        <taxon>Cytophagaceae</taxon>
        <taxon>Spirosoma</taxon>
    </lineage>
</organism>
<reference evidence="1 2" key="1">
    <citation type="submission" date="2020-03" db="EMBL/GenBank/DDBJ databases">
        <authorList>
            <person name="Kim M.K."/>
        </authorList>
    </citation>
    <scope>NUCLEOTIDE SEQUENCE [LARGE SCALE GENOMIC DNA]</scope>
    <source>
        <strain evidence="1 2">BT328</strain>
    </source>
</reference>
<dbReference type="Proteomes" id="UP000501802">
    <property type="component" value="Chromosome"/>
</dbReference>
<evidence type="ECO:0000313" key="1">
    <source>
        <dbReference type="EMBL" id="QIP13521.1"/>
    </source>
</evidence>
<evidence type="ECO:0000313" key="2">
    <source>
        <dbReference type="Proteomes" id="UP000501802"/>
    </source>
</evidence>
<protein>
    <submittedName>
        <fullName evidence="1">Uncharacterized protein</fullName>
    </submittedName>
</protein>
<accession>A0A6G9AM16</accession>
<dbReference type="EMBL" id="CP050063">
    <property type="protein sequence ID" value="QIP13521.1"/>
    <property type="molecule type" value="Genomic_DNA"/>
</dbReference>
<sequence>MTVYPSKEWNKAQLKQHLIVIDHHLHEAAFNRNAPYTNVTQSLFIELLSLEGDLLQQAEQAGKRIDFLDEVGSNGKIQDITSLIYSMRQSVYNFNANRHTHENITVLVPDLNHFYGAGNGYFPNGLFFVCDHEDELAFFVGQDRIYFYRHLVRAFNEARTYLLATLNEQ</sequence>
<name>A0A6G9AM16_9BACT</name>
<dbReference type="RefSeq" id="WP_167208680.1">
    <property type="nucleotide sequence ID" value="NZ_CP050063.1"/>
</dbReference>
<keyword evidence="2" id="KW-1185">Reference proteome</keyword>